<dbReference type="InterPro" id="IPR019646">
    <property type="entry name" value="Aminoglyc_AdlTrfase"/>
</dbReference>
<evidence type="ECO:0000313" key="1">
    <source>
        <dbReference type="EMBL" id="NYF40328.1"/>
    </source>
</evidence>
<proteinExistence type="predicted"/>
<dbReference type="Pfam" id="PF10706">
    <property type="entry name" value="Aminoglyc_resit"/>
    <property type="match status" value="1"/>
</dbReference>
<evidence type="ECO:0000313" key="2">
    <source>
        <dbReference type="Proteomes" id="UP000576393"/>
    </source>
</evidence>
<organism evidence="1 2">
    <name type="scientific">Streptosporangium sandarakinum</name>
    <dbReference type="NCBI Taxonomy" id="1260955"/>
    <lineage>
        <taxon>Bacteria</taxon>
        <taxon>Bacillati</taxon>
        <taxon>Actinomycetota</taxon>
        <taxon>Actinomycetes</taxon>
        <taxon>Streptosporangiales</taxon>
        <taxon>Streptosporangiaceae</taxon>
        <taxon>Streptosporangium</taxon>
    </lineage>
</organism>
<keyword evidence="2" id="KW-1185">Reference proteome</keyword>
<dbReference type="EMBL" id="JACCCO010000001">
    <property type="protein sequence ID" value="NYF40328.1"/>
    <property type="molecule type" value="Genomic_DNA"/>
</dbReference>
<dbReference type="AlphaFoldDB" id="A0A852UXY6"/>
<gene>
    <name evidence="1" type="ORF">HDA43_002487</name>
</gene>
<dbReference type="GO" id="GO:0016740">
    <property type="term" value="F:transferase activity"/>
    <property type="evidence" value="ECO:0007669"/>
    <property type="project" value="UniProtKB-KW"/>
</dbReference>
<sequence length="167" mass="18676">MFEARDVIEVIGLLRDGGCRVWVGGGWGIDALVGEVTRPHRDLDLMHDATQEPTLIEILENTGFAERHDIVPGRPARFVMRHPDGRELDLHPLTFQPDGSAVQPANDRGDVFPYPANAFATGTILGTSIACLSVRQQVHFHQGYEPTDRDRHDMAQLRRIYGIATHF</sequence>
<name>A0A852UXY6_9ACTN</name>
<comment type="caution">
    <text evidence="1">The sequence shown here is derived from an EMBL/GenBank/DDBJ whole genome shotgun (WGS) entry which is preliminary data.</text>
</comment>
<reference evidence="1 2" key="1">
    <citation type="submission" date="2020-07" db="EMBL/GenBank/DDBJ databases">
        <title>Sequencing the genomes of 1000 actinobacteria strains.</title>
        <authorList>
            <person name="Klenk H.-P."/>
        </authorList>
    </citation>
    <scope>NUCLEOTIDE SEQUENCE [LARGE SCALE GENOMIC DNA]</scope>
    <source>
        <strain evidence="1 2">DSM 45763</strain>
    </source>
</reference>
<dbReference type="Gene3D" id="3.30.460.40">
    <property type="match status" value="1"/>
</dbReference>
<protein>
    <submittedName>
        <fullName evidence="1">Lincosamide nucleotidyltransferase A/C/D/E</fullName>
    </submittedName>
</protein>
<dbReference type="Proteomes" id="UP000576393">
    <property type="component" value="Unassembled WGS sequence"/>
</dbReference>
<dbReference type="RefSeq" id="WP_179819985.1">
    <property type="nucleotide sequence ID" value="NZ_JACCCO010000001.1"/>
</dbReference>
<keyword evidence="1" id="KW-0808">Transferase</keyword>
<accession>A0A852UXY6</accession>